<dbReference type="Gene3D" id="2.30.40.10">
    <property type="entry name" value="Urease, subunit C, domain 1"/>
    <property type="match status" value="1"/>
</dbReference>
<evidence type="ECO:0000256" key="8">
    <source>
        <dbReference type="RuleBase" id="RU366009"/>
    </source>
</evidence>
<proteinExistence type="inferred from homology"/>
<dbReference type="GO" id="GO:0008270">
    <property type="term" value="F:zinc ion binding"/>
    <property type="evidence" value="ECO:0007669"/>
    <property type="project" value="UniProtKB-UniRule"/>
</dbReference>
<dbReference type="FunFam" id="3.20.20.140:FF:000022">
    <property type="entry name" value="Guanine deaminase"/>
    <property type="match status" value="1"/>
</dbReference>
<organism evidence="10 11">
    <name type="scientific">Pantoea rwandensis</name>
    <dbReference type="NCBI Taxonomy" id="1076550"/>
    <lineage>
        <taxon>Bacteria</taxon>
        <taxon>Pseudomonadati</taxon>
        <taxon>Pseudomonadota</taxon>
        <taxon>Gammaproteobacteria</taxon>
        <taxon>Enterobacterales</taxon>
        <taxon>Erwiniaceae</taxon>
        <taxon>Pantoea</taxon>
    </lineage>
</organism>
<dbReference type="InterPro" id="IPR011059">
    <property type="entry name" value="Metal-dep_hydrolase_composite"/>
</dbReference>
<comment type="pathway">
    <text evidence="1 8">Purine metabolism; guanine degradation; xanthine from guanine: step 1/1.</text>
</comment>
<dbReference type="EC" id="3.5.4.3" evidence="3 7"/>
<evidence type="ECO:0000259" key="9">
    <source>
        <dbReference type="Pfam" id="PF01979"/>
    </source>
</evidence>
<keyword evidence="5 8" id="KW-0378">Hydrolase</keyword>
<dbReference type="GO" id="GO:0005829">
    <property type="term" value="C:cytosol"/>
    <property type="evidence" value="ECO:0007669"/>
    <property type="project" value="TreeGrafter"/>
</dbReference>
<comment type="catalytic activity">
    <reaction evidence="8">
        <text>guanine + H2O + H(+) = xanthine + NH4(+)</text>
        <dbReference type="Rhea" id="RHEA:14665"/>
        <dbReference type="ChEBI" id="CHEBI:15377"/>
        <dbReference type="ChEBI" id="CHEBI:15378"/>
        <dbReference type="ChEBI" id="CHEBI:16235"/>
        <dbReference type="ChEBI" id="CHEBI:17712"/>
        <dbReference type="ChEBI" id="CHEBI:28938"/>
        <dbReference type="EC" id="3.5.4.3"/>
    </reaction>
</comment>
<dbReference type="PANTHER" id="PTHR11271:SF6">
    <property type="entry name" value="GUANINE DEAMINASE"/>
    <property type="match status" value="1"/>
</dbReference>
<dbReference type="STRING" id="1076550.LH22_12665"/>
<gene>
    <name evidence="10" type="ORF">HA51_13355</name>
</gene>
<dbReference type="SUPFAM" id="SSF51338">
    <property type="entry name" value="Composite domain of metallo-dependent hydrolases"/>
    <property type="match status" value="1"/>
</dbReference>
<dbReference type="EMBL" id="MLFR01000012">
    <property type="protein sequence ID" value="ORM68962.1"/>
    <property type="molecule type" value="Genomic_DNA"/>
</dbReference>
<dbReference type="SUPFAM" id="SSF51556">
    <property type="entry name" value="Metallo-dependent hydrolases"/>
    <property type="match status" value="1"/>
</dbReference>
<dbReference type="eggNOG" id="COG0402">
    <property type="taxonomic scope" value="Bacteria"/>
</dbReference>
<dbReference type="InterPro" id="IPR006680">
    <property type="entry name" value="Amidohydro-rel"/>
</dbReference>
<comment type="function">
    <text evidence="8">Catalyzes the hydrolytic deamination of guanine, producing xanthine and ammonia.</text>
</comment>
<reference evidence="10 11" key="1">
    <citation type="journal article" date="2017" name="Antonie Van Leeuwenhoek">
        <title>Phylogenomic resolution of the bacterial genus Pantoea and its relationship with Erwinia and Tatumella.</title>
        <authorList>
            <person name="Palmer M."/>
            <person name="Steenkamp E.T."/>
            <person name="Coetzee M.P."/>
            <person name="Chan W.Y."/>
            <person name="van Zyl E."/>
            <person name="De Maayer P."/>
            <person name="Coutinho T.A."/>
            <person name="Blom J."/>
            <person name="Smits T.H."/>
            <person name="Duffy B."/>
            <person name="Venter S.N."/>
        </authorList>
    </citation>
    <scope>NUCLEOTIDE SEQUENCE [LARGE SCALE GENOMIC DNA]</scope>
    <source>
        <strain evidence="10 11">LMG 26275</strain>
    </source>
</reference>
<dbReference type="GO" id="GO:0008892">
    <property type="term" value="F:guanine deaminase activity"/>
    <property type="evidence" value="ECO:0007669"/>
    <property type="project" value="UniProtKB-UniRule"/>
</dbReference>
<dbReference type="NCBIfam" id="NF006679">
    <property type="entry name" value="PRK09228.1"/>
    <property type="match status" value="1"/>
</dbReference>
<accession>A0A1X1CX07</accession>
<evidence type="ECO:0000256" key="3">
    <source>
        <dbReference type="ARBA" id="ARBA00012781"/>
    </source>
</evidence>
<evidence type="ECO:0000256" key="2">
    <source>
        <dbReference type="ARBA" id="ARBA00006745"/>
    </source>
</evidence>
<dbReference type="InterPro" id="IPR014311">
    <property type="entry name" value="Guanine_deaminase"/>
</dbReference>
<dbReference type="UniPathway" id="UPA00603">
    <property type="reaction ID" value="UER00660"/>
</dbReference>
<evidence type="ECO:0000313" key="10">
    <source>
        <dbReference type="EMBL" id="ORM68962.1"/>
    </source>
</evidence>
<dbReference type="Proteomes" id="UP000193558">
    <property type="component" value="Unassembled WGS sequence"/>
</dbReference>
<dbReference type="CDD" id="cd01303">
    <property type="entry name" value="GDEase"/>
    <property type="match status" value="1"/>
</dbReference>
<comment type="similarity">
    <text evidence="2 8">Belongs to the metallo-dependent hydrolases superfamily. ATZ/TRZ family.</text>
</comment>
<dbReference type="GO" id="GO:0006147">
    <property type="term" value="P:guanine catabolic process"/>
    <property type="evidence" value="ECO:0007669"/>
    <property type="project" value="UniProtKB-UniRule"/>
</dbReference>
<comment type="caution">
    <text evidence="10">The sequence shown here is derived from an EMBL/GenBank/DDBJ whole genome shotgun (WGS) entry which is preliminary data.</text>
</comment>
<evidence type="ECO:0000256" key="5">
    <source>
        <dbReference type="ARBA" id="ARBA00022801"/>
    </source>
</evidence>
<dbReference type="InterPro" id="IPR032466">
    <property type="entry name" value="Metal_Hydrolase"/>
</dbReference>
<protein>
    <recommendedName>
        <fullName evidence="3 7">Guanine deaminase</fullName>
        <shortName evidence="8">Guanase</shortName>
        <ecNumber evidence="3 7">3.5.4.3</ecNumber>
    </recommendedName>
    <alternativeName>
        <fullName evidence="8">Guanine aminohydrolase</fullName>
    </alternativeName>
</protein>
<dbReference type="NCBIfam" id="TIGR02967">
    <property type="entry name" value="guan_deamin"/>
    <property type="match status" value="1"/>
</dbReference>
<keyword evidence="6 8" id="KW-0862">Zinc</keyword>
<evidence type="ECO:0000313" key="11">
    <source>
        <dbReference type="Proteomes" id="UP000193558"/>
    </source>
</evidence>
<dbReference type="Gene3D" id="3.20.20.140">
    <property type="entry name" value="Metal-dependent hydrolases"/>
    <property type="match status" value="1"/>
</dbReference>
<sequence length="452" mass="51019">MPYASETLLRASFFDITALATQPDDILANARYLEDGLLTLREGKVVTLESWEIAEGRVDVTQVIDLRGKLIVPGFIDTHIHYPQTEMIGAFGEQLLEWLNQYTFPVESQYHCPNHAEQMSAFFLQQLLANGTTSALVFGTVHPQSVDALFSAAEKLDMRLIAGKVMMDRNAPDYLTETPEESYQQTKALIERWHHRGRLSYALTPRFAPTSSPELLEKVRQLREAFPDTWLHTHLSENQQEIAWVKALFPEHDGYLDVYHQHQLTGKRSVFAHCLHLEDREWQCLHDTDSSIAFCPTSNLFLGSGLFNIKRCWQQGVRMGVGTDVGAGTTFSMLQTLGEAYKVGQLQQYKLSACEAFYHATLGGAHALDLDDKIGNFNAGKEADFVVLDPAVSPLQKLRSVNSKDIWERLFVMMTLGDDRNIYQTWVSGRPVWQQGTHQPVEGCCQPSKLPG</sequence>
<dbReference type="Pfam" id="PF01979">
    <property type="entry name" value="Amidohydro_1"/>
    <property type="match status" value="1"/>
</dbReference>
<evidence type="ECO:0000256" key="6">
    <source>
        <dbReference type="ARBA" id="ARBA00022833"/>
    </source>
</evidence>
<dbReference type="OrthoDB" id="9787621at2"/>
<evidence type="ECO:0000256" key="4">
    <source>
        <dbReference type="ARBA" id="ARBA00022723"/>
    </source>
</evidence>
<feature type="domain" description="Amidohydrolase-related" evidence="9">
    <location>
        <begin position="71"/>
        <end position="432"/>
    </location>
</feature>
<dbReference type="RefSeq" id="WP_084935004.1">
    <property type="nucleotide sequence ID" value="NZ_MLFR01000012.1"/>
</dbReference>
<evidence type="ECO:0000256" key="1">
    <source>
        <dbReference type="ARBA" id="ARBA00004984"/>
    </source>
</evidence>
<keyword evidence="4 8" id="KW-0479">Metal-binding</keyword>
<dbReference type="PANTHER" id="PTHR11271">
    <property type="entry name" value="GUANINE DEAMINASE"/>
    <property type="match status" value="1"/>
</dbReference>
<evidence type="ECO:0000256" key="7">
    <source>
        <dbReference type="NCBIfam" id="TIGR02967"/>
    </source>
</evidence>
<name>A0A1X1CX07_9GAMM</name>
<comment type="cofactor">
    <cofactor evidence="8">
        <name>Zn(2+)</name>
        <dbReference type="ChEBI" id="CHEBI:29105"/>
    </cofactor>
    <text evidence="8">Binds 1 zinc ion per subunit.</text>
</comment>
<dbReference type="InterPro" id="IPR051607">
    <property type="entry name" value="Metallo-dep_hydrolases"/>
</dbReference>
<dbReference type="AlphaFoldDB" id="A0A1X1CX07"/>